<keyword evidence="4" id="KW-0799">Topoisomerase</keyword>
<dbReference type="InterPro" id="IPR001631">
    <property type="entry name" value="TopoI"/>
</dbReference>
<sequence>MSTPRPSKPGARGKESAAAASGGKDEPRVVPVDLPKDLRYVDDRGPGITRKLVRGRFVYVDANGRRIDDENELARIRALAVPPAYTDVWICPDPLGHLQATGRDARRRKQYRYHVRWREIRDATKYERMAAFGDALPKIRARVARDLRAPGMPWEKVAATVVRLLDLTLVRVGSAEYARENGSFGLTTLRKRHAAVRGAHLRFRFRGKSGIEHDVDVDDPRIARIVRQCMDLPGRELFQYIDEQGERRPVGSSDINEYLREASGADFTAKDYRTWAGSVFALAALRRIEPRSAAEGRKHLLETVKSVASTLRNTPAVCRCCYIHPAVVEAFEAGALSDLPKIESRRGLKADEAAFATLLAREARRVKRETKRSEAVAKQAERTRKRANGKSPVPVPASNEADMPREDARLVRLLAKSRRAAKPRAIKARHA</sequence>
<evidence type="ECO:0000313" key="11">
    <source>
        <dbReference type="Proteomes" id="UP000235616"/>
    </source>
</evidence>
<protein>
    <recommendedName>
        <fullName evidence="3">DNA topoisomerase</fullName>
        <ecNumber evidence="3">5.6.2.1</ecNumber>
    </recommendedName>
</protein>
<evidence type="ECO:0000259" key="8">
    <source>
        <dbReference type="Pfam" id="PF01028"/>
    </source>
</evidence>
<feature type="region of interest" description="Disordered" evidence="7">
    <location>
        <begin position="1"/>
        <end position="31"/>
    </location>
</feature>
<dbReference type="GO" id="GO:0003917">
    <property type="term" value="F:DNA topoisomerase type I (single strand cut, ATP-independent) activity"/>
    <property type="evidence" value="ECO:0007669"/>
    <property type="project" value="UniProtKB-EC"/>
</dbReference>
<dbReference type="GO" id="GO:0003677">
    <property type="term" value="F:DNA binding"/>
    <property type="evidence" value="ECO:0007669"/>
    <property type="project" value="UniProtKB-KW"/>
</dbReference>
<proteinExistence type="inferred from homology"/>
<feature type="compositionally biased region" description="Basic and acidic residues" evidence="7">
    <location>
        <begin position="371"/>
        <end position="382"/>
    </location>
</feature>
<dbReference type="EC" id="5.6.2.1" evidence="3"/>
<gene>
    <name evidence="10" type="ORF">C0Z18_28795</name>
</gene>
<dbReference type="GO" id="GO:0006265">
    <property type="term" value="P:DNA topological change"/>
    <property type="evidence" value="ECO:0007669"/>
    <property type="project" value="InterPro"/>
</dbReference>
<feature type="domain" description="DNA topoisomerase IB N-terminal" evidence="9">
    <location>
        <begin position="56"/>
        <end position="104"/>
    </location>
</feature>
<evidence type="ECO:0000256" key="3">
    <source>
        <dbReference type="ARBA" id="ARBA00012891"/>
    </source>
</evidence>
<evidence type="ECO:0000256" key="2">
    <source>
        <dbReference type="ARBA" id="ARBA00006645"/>
    </source>
</evidence>
<comment type="similarity">
    <text evidence="2">Belongs to the type IB topoisomerase family.</text>
</comment>
<comment type="catalytic activity">
    <reaction evidence="1">
        <text>ATP-independent breakage of single-stranded DNA, followed by passage and rejoining.</text>
        <dbReference type="EC" id="5.6.2.1"/>
    </reaction>
</comment>
<feature type="region of interest" description="Disordered" evidence="7">
    <location>
        <begin position="367"/>
        <end position="406"/>
    </location>
</feature>
<evidence type="ECO:0000259" key="9">
    <source>
        <dbReference type="Pfam" id="PF21338"/>
    </source>
</evidence>
<dbReference type="SUPFAM" id="SSF56349">
    <property type="entry name" value="DNA breaking-rejoining enzymes"/>
    <property type="match status" value="1"/>
</dbReference>
<dbReference type="InterPro" id="IPR014711">
    <property type="entry name" value="TopoI_cat_a-hlx-sub_euk"/>
</dbReference>
<dbReference type="Gene3D" id="3.90.15.10">
    <property type="entry name" value="Topoisomerase I, Chain A, domain 3"/>
    <property type="match status" value="1"/>
</dbReference>
<dbReference type="InterPro" id="IPR013500">
    <property type="entry name" value="TopoI_cat_euk"/>
</dbReference>
<name>A0A2N7VCZ3_9BURK</name>
<evidence type="ECO:0000256" key="5">
    <source>
        <dbReference type="ARBA" id="ARBA00023125"/>
    </source>
</evidence>
<dbReference type="Gene3D" id="1.10.132.120">
    <property type="match status" value="1"/>
</dbReference>
<evidence type="ECO:0000256" key="4">
    <source>
        <dbReference type="ARBA" id="ARBA00023029"/>
    </source>
</evidence>
<dbReference type="InterPro" id="IPR035447">
    <property type="entry name" value="DNA_topo_I_N_sf"/>
</dbReference>
<evidence type="ECO:0000256" key="7">
    <source>
        <dbReference type="SAM" id="MobiDB-lite"/>
    </source>
</evidence>
<dbReference type="EMBL" id="PNYA01000036">
    <property type="protein sequence ID" value="PMS15031.1"/>
    <property type="molecule type" value="Genomic_DNA"/>
</dbReference>
<keyword evidence="6 10" id="KW-0413">Isomerase</keyword>
<dbReference type="PRINTS" id="PR00416">
    <property type="entry name" value="EUTPISMRASEI"/>
</dbReference>
<dbReference type="AlphaFoldDB" id="A0A2N7VCZ3"/>
<dbReference type="Pfam" id="PF21338">
    <property type="entry name" value="Top1B_N_bact"/>
    <property type="match status" value="1"/>
</dbReference>
<evidence type="ECO:0000256" key="6">
    <source>
        <dbReference type="ARBA" id="ARBA00023235"/>
    </source>
</evidence>
<reference evidence="10 11" key="1">
    <citation type="submission" date="2018-01" db="EMBL/GenBank/DDBJ databases">
        <title>Whole genome analyses suggest that Burkholderia sensu lato contains two further novel genera in the rhizoxinica-symbiotica group Mycetohabitans gen. nov., and Trinickia gen. nov.: implications for the evolution of diazotrophy and nodulation in the Burkholderiaceae.</title>
        <authorList>
            <person name="Estrada-de los Santos P."/>
            <person name="Palmer M."/>
            <person name="Chavez-Ramirez B."/>
            <person name="Beukes C."/>
            <person name="Steenkamp E.T."/>
            <person name="Hirsch A.M."/>
            <person name="Manyaka P."/>
            <person name="Maluk M."/>
            <person name="Lafos M."/>
            <person name="Crook M."/>
            <person name="Gross E."/>
            <person name="Simon M.F."/>
            <person name="Bueno dos Reis Junior F."/>
            <person name="Poole P.S."/>
            <person name="Venter S.N."/>
            <person name="James E.K."/>
        </authorList>
    </citation>
    <scope>NUCLEOTIDE SEQUENCE [LARGE SCALE GENOMIC DNA]</scope>
    <source>
        <strain evidence="10 11">GIMN1.004</strain>
    </source>
</reference>
<accession>A0A2N7VCZ3</accession>
<dbReference type="PROSITE" id="PS52038">
    <property type="entry name" value="TOPO_IB_2"/>
    <property type="match status" value="1"/>
</dbReference>
<keyword evidence="11" id="KW-1185">Reference proteome</keyword>
<dbReference type="SUPFAM" id="SSF55869">
    <property type="entry name" value="DNA topoisomerase I domain"/>
    <property type="match status" value="1"/>
</dbReference>
<dbReference type="InterPro" id="IPR011010">
    <property type="entry name" value="DNA_brk_join_enz"/>
</dbReference>
<comment type="caution">
    <text evidence="10">The sequence shown here is derived from an EMBL/GenBank/DDBJ whole genome shotgun (WGS) entry which is preliminary data.</text>
</comment>
<evidence type="ECO:0000256" key="1">
    <source>
        <dbReference type="ARBA" id="ARBA00000213"/>
    </source>
</evidence>
<dbReference type="RefSeq" id="WP_102648851.1">
    <property type="nucleotide sequence ID" value="NZ_PNYA01000036.1"/>
</dbReference>
<dbReference type="InterPro" id="IPR049331">
    <property type="entry name" value="Top1B_N_bact"/>
</dbReference>
<feature type="domain" description="DNA topoisomerase I catalytic core eukaryotic-type" evidence="8">
    <location>
        <begin position="117"/>
        <end position="329"/>
    </location>
</feature>
<dbReference type="Pfam" id="PF01028">
    <property type="entry name" value="Topoisom_I"/>
    <property type="match status" value="1"/>
</dbReference>
<organism evidence="10 11">
    <name type="scientific">Trinickia dabaoshanensis</name>
    <dbReference type="NCBI Taxonomy" id="564714"/>
    <lineage>
        <taxon>Bacteria</taxon>
        <taxon>Pseudomonadati</taxon>
        <taxon>Pseudomonadota</taxon>
        <taxon>Betaproteobacteria</taxon>
        <taxon>Burkholderiales</taxon>
        <taxon>Burkholderiaceae</taxon>
        <taxon>Trinickia</taxon>
    </lineage>
</organism>
<dbReference type="Gene3D" id="3.30.66.10">
    <property type="entry name" value="DNA topoisomerase I domain"/>
    <property type="match status" value="1"/>
</dbReference>
<dbReference type="Proteomes" id="UP000235616">
    <property type="component" value="Unassembled WGS sequence"/>
</dbReference>
<evidence type="ECO:0000313" key="10">
    <source>
        <dbReference type="EMBL" id="PMS15031.1"/>
    </source>
</evidence>
<keyword evidence="5" id="KW-0238">DNA-binding</keyword>
<dbReference type="OrthoDB" id="9778962at2"/>